<dbReference type="PANTHER" id="PTHR30485:SF1">
    <property type="entry name" value="CYTOCHROME YDHU-RELATED"/>
    <property type="match status" value="1"/>
</dbReference>
<comment type="subcellular location">
    <subcellularLocation>
        <location evidence="1">Cell membrane</location>
        <topology evidence="1">Multi-pass membrane protein</topology>
    </subcellularLocation>
</comment>
<evidence type="ECO:0000256" key="6">
    <source>
        <dbReference type="SAM" id="Phobius"/>
    </source>
</evidence>
<feature type="domain" description="Cytochrome b561 bacterial/Ni-hydrogenase" evidence="7">
    <location>
        <begin position="7"/>
        <end position="187"/>
    </location>
</feature>
<evidence type="ECO:0000256" key="2">
    <source>
        <dbReference type="ARBA" id="ARBA00022475"/>
    </source>
</evidence>
<protein>
    <submittedName>
        <fullName evidence="8">Cytochrome B561</fullName>
    </submittedName>
</protein>
<evidence type="ECO:0000256" key="1">
    <source>
        <dbReference type="ARBA" id="ARBA00004651"/>
    </source>
</evidence>
<evidence type="ECO:0000256" key="3">
    <source>
        <dbReference type="ARBA" id="ARBA00022692"/>
    </source>
</evidence>
<dbReference type="GO" id="GO:0022904">
    <property type="term" value="P:respiratory electron transport chain"/>
    <property type="evidence" value="ECO:0007669"/>
    <property type="project" value="InterPro"/>
</dbReference>
<keyword evidence="9" id="KW-1185">Reference proteome</keyword>
<accession>A0A0A6RUB4</accession>
<dbReference type="GO" id="GO:0020037">
    <property type="term" value="F:heme binding"/>
    <property type="evidence" value="ECO:0007669"/>
    <property type="project" value="TreeGrafter"/>
</dbReference>
<evidence type="ECO:0000313" key="8">
    <source>
        <dbReference type="EMBL" id="KHD07446.1"/>
    </source>
</evidence>
<evidence type="ECO:0000256" key="5">
    <source>
        <dbReference type="ARBA" id="ARBA00023136"/>
    </source>
</evidence>
<keyword evidence="3 6" id="KW-0812">Transmembrane</keyword>
<reference evidence="8 9" key="1">
    <citation type="journal article" date="2016" name="Front. Microbiol.">
        <title>Single-Cell (Meta-)Genomics of a Dimorphic Candidatus Thiomargarita nelsonii Reveals Genomic Plasticity.</title>
        <authorList>
            <person name="Flood B.E."/>
            <person name="Fliss P."/>
            <person name="Jones D.S."/>
            <person name="Dick G.J."/>
            <person name="Jain S."/>
            <person name="Kaster A.K."/>
            <person name="Winkel M."/>
            <person name="Mussmann M."/>
            <person name="Bailey J."/>
        </authorList>
    </citation>
    <scope>NUCLEOTIDE SEQUENCE [LARGE SCALE GENOMIC DNA]</scope>
    <source>
        <strain evidence="8">Hydrate Ridge</strain>
    </source>
</reference>
<dbReference type="SUPFAM" id="SSF81342">
    <property type="entry name" value="Transmembrane di-heme cytochromes"/>
    <property type="match status" value="1"/>
</dbReference>
<keyword evidence="2" id="KW-1003">Cell membrane</keyword>
<evidence type="ECO:0000256" key="4">
    <source>
        <dbReference type="ARBA" id="ARBA00022989"/>
    </source>
</evidence>
<dbReference type="InterPro" id="IPR016174">
    <property type="entry name" value="Di-haem_cyt_TM"/>
</dbReference>
<organism evidence="8 9">
    <name type="scientific">Candidatus Thiomargarita nelsonii</name>
    <dbReference type="NCBI Taxonomy" id="1003181"/>
    <lineage>
        <taxon>Bacteria</taxon>
        <taxon>Pseudomonadati</taxon>
        <taxon>Pseudomonadota</taxon>
        <taxon>Gammaproteobacteria</taxon>
        <taxon>Thiotrichales</taxon>
        <taxon>Thiotrichaceae</taxon>
        <taxon>Thiomargarita</taxon>
    </lineage>
</organism>
<feature type="transmembrane region" description="Helical" evidence="6">
    <location>
        <begin position="9"/>
        <end position="27"/>
    </location>
</feature>
<dbReference type="GO" id="GO:0009055">
    <property type="term" value="F:electron transfer activity"/>
    <property type="evidence" value="ECO:0007669"/>
    <property type="project" value="InterPro"/>
</dbReference>
<feature type="transmembrane region" description="Helical" evidence="6">
    <location>
        <begin position="121"/>
        <end position="142"/>
    </location>
</feature>
<dbReference type="InterPro" id="IPR011577">
    <property type="entry name" value="Cyt_b561_bac/Ni-Hgenase"/>
</dbReference>
<dbReference type="Pfam" id="PF01292">
    <property type="entry name" value="Ni_hydr_CYTB"/>
    <property type="match status" value="1"/>
</dbReference>
<evidence type="ECO:0000259" key="7">
    <source>
        <dbReference type="Pfam" id="PF01292"/>
    </source>
</evidence>
<dbReference type="PANTHER" id="PTHR30485">
    <property type="entry name" value="NI/FE-HYDROGENASE 1 B-TYPE CYTOCHROME SUBUNIT"/>
    <property type="match status" value="1"/>
</dbReference>
<evidence type="ECO:0000313" key="9">
    <source>
        <dbReference type="Proteomes" id="UP000030428"/>
    </source>
</evidence>
<dbReference type="AlphaFoldDB" id="A0A0A6RUB4"/>
<gene>
    <name evidence="8" type="ORF">PN36_14180</name>
</gene>
<dbReference type="GO" id="GO:0005886">
    <property type="term" value="C:plasma membrane"/>
    <property type="evidence" value="ECO:0007669"/>
    <property type="project" value="UniProtKB-SubCell"/>
</dbReference>
<feature type="transmembrane region" description="Helical" evidence="6">
    <location>
        <begin position="148"/>
        <end position="172"/>
    </location>
</feature>
<dbReference type="Proteomes" id="UP000030428">
    <property type="component" value="Unassembled WGS sequence"/>
</dbReference>
<keyword evidence="4 6" id="KW-1133">Transmembrane helix</keyword>
<dbReference type="EMBL" id="JSZA02000048">
    <property type="protein sequence ID" value="KHD07446.1"/>
    <property type="molecule type" value="Genomic_DNA"/>
</dbReference>
<feature type="transmembrane region" description="Helical" evidence="6">
    <location>
        <begin position="47"/>
        <end position="70"/>
    </location>
</feature>
<name>A0A0A6RUB4_9GAMM</name>
<keyword evidence="5 6" id="KW-0472">Membrane</keyword>
<dbReference type="InterPro" id="IPR051542">
    <property type="entry name" value="Hydrogenase_cytochrome"/>
</dbReference>
<proteinExistence type="predicted"/>
<sequence>MKQFYLYPLWIRLWHWINALLFIILIISGTRLHFAVGNEFLAFESAILVHNVAGIMLALAWLVFFIGNFVTENGKHYRLRFKGLIGRLIRQSYYYAIGIFRGDPHPFQVSAELKFNSLQQLSYIGVMYGLMPILIGSGLFFWGGNLWLIAITHLVVAYLLVLFMVAHIYIITTGETVFSNLRAMLTGWHKENGYD</sequence>
<comment type="caution">
    <text evidence="8">The sequence shown here is derived from an EMBL/GenBank/DDBJ whole genome shotgun (WGS) entry which is preliminary data.</text>
</comment>
<dbReference type="Gene3D" id="1.20.950.20">
    <property type="entry name" value="Transmembrane di-heme cytochromes, Chain C"/>
    <property type="match status" value="1"/>
</dbReference>